<protein>
    <recommendedName>
        <fullName evidence="1">Glycosyl transferase family 1 domain-containing protein</fullName>
    </recommendedName>
</protein>
<dbReference type="PANTHER" id="PTHR12526">
    <property type="entry name" value="GLYCOSYLTRANSFERASE"/>
    <property type="match status" value="1"/>
</dbReference>
<evidence type="ECO:0000313" key="2">
    <source>
        <dbReference type="EMBL" id="BBK23520.1"/>
    </source>
</evidence>
<sequence>MIKIGIELDDSRFSNINISNPENGNPGIGGSEYLFAALGRYLSLIDKEFDIVFFHYNQNQLPAKAKTIMIKDDIELIYSAKKNNVDVLIHQVSKSKHWYHKLSEEKVYSIAWAHIFLTYDELKSLRSCDYVKRVVFVGKEQYDTYIDDDIIMKSTYIYNMIDTERSHLIRKDFNKEVTYVGSLVPAKGFYYLAKIWPQVIEEHPEARLNVIGTGKVYNRKSKLGKYGLAEEEYEKSFMEFLTDDTGKIIPSVNFMGILGEEKENVFSRTAIGVVNPSALTETFCMSAVEMEICGVPIISKRKWGLLDTIKHKKTGLLFYTEKQFLKQVNYLLWDKNKNNELGYNAREFVTNKFSANIIVNRWIEVIKDVVNEKSVDYDNVKSNFSNDFKWIRVLIRIIRFNLKIKSLPSLVELKFKVKELIKKD</sequence>
<dbReference type="GO" id="GO:0016757">
    <property type="term" value="F:glycosyltransferase activity"/>
    <property type="evidence" value="ECO:0007669"/>
    <property type="project" value="InterPro"/>
</dbReference>
<dbReference type="Pfam" id="PF00534">
    <property type="entry name" value="Glycos_transf_1"/>
    <property type="match status" value="1"/>
</dbReference>
<accession>A0A6N4TKG0</accession>
<feature type="domain" description="Glycosyl transferase family 1" evidence="1">
    <location>
        <begin position="168"/>
        <end position="347"/>
    </location>
</feature>
<dbReference type="SUPFAM" id="SSF53756">
    <property type="entry name" value="UDP-Glycosyltransferase/glycogen phosphorylase"/>
    <property type="match status" value="1"/>
</dbReference>
<dbReference type="Gene3D" id="3.40.50.2000">
    <property type="entry name" value="Glycogen Phosphorylase B"/>
    <property type="match status" value="2"/>
</dbReference>
<proteinExistence type="predicted"/>
<dbReference type="KEGG" id="aarg:Aargi30884_24230"/>
<dbReference type="Proteomes" id="UP000464754">
    <property type="component" value="Chromosome"/>
</dbReference>
<evidence type="ECO:0000259" key="1">
    <source>
        <dbReference type="Pfam" id="PF00534"/>
    </source>
</evidence>
<dbReference type="CDD" id="cd03801">
    <property type="entry name" value="GT4_PimA-like"/>
    <property type="match status" value="1"/>
</dbReference>
<dbReference type="EMBL" id="AP019695">
    <property type="protein sequence ID" value="BBK23520.1"/>
    <property type="molecule type" value="Genomic_DNA"/>
</dbReference>
<dbReference type="AlphaFoldDB" id="A0A6N4TKG0"/>
<evidence type="ECO:0000313" key="3">
    <source>
        <dbReference type="Proteomes" id="UP000464754"/>
    </source>
</evidence>
<dbReference type="InterPro" id="IPR001296">
    <property type="entry name" value="Glyco_trans_1"/>
</dbReference>
<dbReference type="RefSeq" id="WP_163052336.1">
    <property type="nucleotide sequence ID" value="NZ_AP019695.1"/>
</dbReference>
<name>A0A6N4TKG0_9FIRM</name>
<reference evidence="3" key="1">
    <citation type="submission" date="2019-05" db="EMBL/GenBank/DDBJ databases">
        <title>Complete genome sequencing of Absiella argi strain JCM 30884.</title>
        <authorList>
            <person name="Sakamoto M."/>
            <person name="Murakami T."/>
            <person name="Mori H."/>
        </authorList>
    </citation>
    <scope>NUCLEOTIDE SEQUENCE [LARGE SCALE GENOMIC DNA]</scope>
    <source>
        <strain evidence="3">JCM 30884</strain>
    </source>
</reference>
<organism evidence="2 3">
    <name type="scientific">Amedibacterium intestinale</name>
    <dbReference type="NCBI Taxonomy" id="2583452"/>
    <lineage>
        <taxon>Bacteria</taxon>
        <taxon>Bacillati</taxon>
        <taxon>Bacillota</taxon>
        <taxon>Erysipelotrichia</taxon>
        <taxon>Erysipelotrichales</taxon>
        <taxon>Erysipelotrichaceae</taxon>
        <taxon>Amedibacterium</taxon>
    </lineage>
</organism>
<keyword evidence="3" id="KW-1185">Reference proteome</keyword>
<gene>
    <name evidence="2" type="ORF">Aargi30884_24230</name>
</gene>